<dbReference type="Gene3D" id="3.30.450.40">
    <property type="match status" value="1"/>
</dbReference>
<evidence type="ECO:0000256" key="1">
    <source>
        <dbReference type="SAM" id="MobiDB-lite"/>
    </source>
</evidence>
<organism evidence="3 4">
    <name type="scientific">Winogradskya consettensis</name>
    <dbReference type="NCBI Taxonomy" id="113560"/>
    <lineage>
        <taxon>Bacteria</taxon>
        <taxon>Bacillati</taxon>
        <taxon>Actinomycetota</taxon>
        <taxon>Actinomycetes</taxon>
        <taxon>Micromonosporales</taxon>
        <taxon>Micromonosporaceae</taxon>
        <taxon>Winogradskya</taxon>
    </lineage>
</organism>
<dbReference type="Gene3D" id="3.20.20.450">
    <property type="entry name" value="EAL domain"/>
    <property type="match status" value="1"/>
</dbReference>
<accession>A0A919SRG5</accession>
<dbReference type="Pfam" id="PF13185">
    <property type="entry name" value="GAF_2"/>
    <property type="match status" value="1"/>
</dbReference>
<keyword evidence="4" id="KW-1185">Reference proteome</keyword>
<dbReference type="CDD" id="cd01948">
    <property type="entry name" value="EAL"/>
    <property type="match status" value="1"/>
</dbReference>
<dbReference type="SUPFAM" id="SSF55781">
    <property type="entry name" value="GAF domain-like"/>
    <property type="match status" value="1"/>
</dbReference>
<dbReference type="RefSeq" id="WP_244876253.1">
    <property type="nucleotide sequence ID" value="NZ_BAAATW010000010.1"/>
</dbReference>
<evidence type="ECO:0000259" key="2">
    <source>
        <dbReference type="PROSITE" id="PS50883"/>
    </source>
</evidence>
<dbReference type="Proteomes" id="UP000680865">
    <property type="component" value="Unassembled WGS sequence"/>
</dbReference>
<dbReference type="InterPro" id="IPR050706">
    <property type="entry name" value="Cyclic-di-GMP_PDE-like"/>
</dbReference>
<sequence>MDALEEIQQLLAEARKHLGTEVAWLSRFTGEEQTIIAASGETEAMNVQVGRGTDLNGSYCVRVLAGTVPAVITDTRRHLVARELPVTGELRLGAYTGVPWHDRTGAVAGMLCCVSRHPEPTLDERSTWFLTFIAGLITDRLGDPAVTPHRPADPTETAVHSLFDEHALHMAFQPIVRLQDGSSEGFEALSRFTHAQFPTPDKAFAAATRYGRGIDLEYLAIRRALDRIDELPGNTRMNVNASAEAILDDRVQNLLLAYADRRIAVELTEHTPVNDYLELISVTERLRAAGLLIVIDDAGAGYASFRHILQLRPDVIKLDIGLVRGIDTDPIRQALARSLVAFAAEIGSALIAEGIETHAEHEMLRQLQVGYGQGYLLGRPAPFAVTTQPGRSRTHPSHTPILASPEPPGPAS</sequence>
<evidence type="ECO:0000313" key="4">
    <source>
        <dbReference type="Proteomes" id="UP000680865"/>
    </source>
</evidence>
<name>A0A919SRG5_9ACTN</name>
<feature type="region of interest" description="Disordered" evidence="1">
    <location>
        <begin position="387"/>
        <end position="412"/>
    </location>
</feature>
<evidence type="ECO:0000313" key="3">
    <source>
        <dbReference type="EMBL" id="GIM76204.1"/>
    </source>
</evidence>
<protein>
    <recommendedName>
        <fullName evidence="2">EAL domain-containing protein</fullName>
    </recommendedName>
</protein>
<dbReference type="PANTHER" id="PTHR33121:SF76">
    <property type="entry name" value="SIGNALING PROTEIN"/>
    <property type="match status" value="1"/>
</dbReference>
<dbReference type="InterPro" id="IPR003018">
    <property type="entry name" value="GAF"/>
</dbReference>
<gene>
    <name evidence="3" type="ORF">Aco04nite_49200</name>
</gene>
<dbReference type="PANTHER" id="PTHR33121">
    <property type="entry name" value="CYCLIC DI-GMP PHOSPHODIESTERASE PDEF"/>
    <property type="match status" value="1"/>
</dbReference>
<dbReference type="SUPFAM" id="SSF141868">
    <property type="entry name" value="EAL domain-like"/>
    <property type="match status" value="1"/>
</dbReference>
<comment type="caution">
    <text evidence="3">The sequence shown here is derived from an EMBL/GenBank/DDBJ whole genome shotgun (WGS) entry which is preliminary data.</text>
</comment>
<dbReference type="EMBL" id="BOQP01000027">
    <property type="protein sequence ID" value="GIM76204.1"/>
    <property type="molecule type" value="Genomic_DNA"/>
</dbReference>
<feature type="domain" description="EAL" evidence="2">
    <location>
        <begin position="152"/>
        <end position="394"/>
    </location>
</feature>
<dbReference type="InterPro" id="IPR001633">
    <property type="entry name" value="EAL_dom"/>
</dbReference>
<dbReference type="AlphaFoldDB" id="A0A919SRG5"/>
<proteinExistence type="predicted"/>
<dbReference type="Pfam" id="PF00563">
    <property type="entry name" value="EAL"/>
    <property type="match status" value="1"/>
</dbReference>
<dbReference type="InterPro" id="IPR035919">
    <property type="entry name" value="EAL_sf"/>
</dbReference>
<dbReference type="InterPro" id="IPR029016">
    <property type="entry name" value="GAF-like_dom_sf"/>
</dbReference>
<reference evidence="3" key="1">
    <citation type="submission" date="2021-03" db="EMBL/GenBank/DDBJ databases">
        <title>Whole genome shotgun sequence of Actinoplanes consettensis NBRC 14913.</title>
        <authorList>
            <person name="Komaki H."/>
            <person name="Tamura T."/>
        </authorList>
    </citation>
    <scope>NUCLEOTIDE SEQUENCE</scope>
    <source>
        <strain evidence="3">NBRC 14913</strain>
    </source>
</reference>
<dbReference type="SMART" id="SM00052">
    <property type="entry name" value="EAL"/>
    <property type="match status" value="1"/>
</dbReference>
<dbReference type="PROSITE" id="PS50883">
    <property type="entry name" value="EAL"/>
    <property type="match status" value="1"/>
</dbReference>
<dbReference type="GO" id="GO:0071111">
    <property type="term" value="F:cyclic-guanylate-specific phosphodiesterase activity"/>
    <property type="evidence" value="ECO:0007669"/>
    <property type="project" value="InterPro"/>
</dbReference>